<dbReference type="GO" id="GO:0006506">
    <property type="term" value="P:GPI anchor biosynthetic process"/>
    <property type="evidence" value="ECO:0007669"/>
    <property type="project" value="UniProtKB-UniPathway"/>
</dbReference>
<keyword evidence="8 11" id="KW-1133">Transmembrane helix</keyword>
<feature type="transmembrane region" description="Helical" evidence="11">
    <location>
        <begin position="849"/>
        <end position="878"/>
    </location>
</feature>
<feature type="domain" description="GPI ethanolamine phosphate transferase 2 C-terminal" evidence="12">
    <location>
        <begin position="562"/>
        <end position="943"/>
    </location>
</feature>
<evidence type="ECO:0000256" key="6">
    <source>
        <dbReference type="ARBA" id="ARBA00022692"/>
    </source>
</evidence>
<evidence type="ECO:0000313" key="13">
    <source>
        <dbReference type="EMBL" id="EKX47916.1"/>
    </source>
</evidence>
<evidence type="ECO:0000256" key="8">
    <source>
        <dbReference type="ARBA" id="ARBA00022989"/>
    </source>
</evidence>
<keyword evidence="7" id="KW-0256">Endoplasmic reticulum</keyword>
<dbReference type="Gene3D" id="3.40.720.10">
    <property type="entry name" value="Alkaline Phosphatase, subunit A"/>
    <property type="match status" value="2"/>
</dbReference>
<dbReference type="PANTHER" id="PTHR23072">
    <property type="entry name" value="PHOSPHATIDYLINOSITOL GLYCAN-RELATED"/>
    <property type="match status" value="1"/>
</dbReference>
<evidence type="ECO:0000313" key="14">
    <source>
        <dbReference type="EnsemblProtists" id="EKX47916"/>
    </source>
</evidence>
<dbReference type="EMBL" id="JH992988">
    <property type="protein sequence ID" value="EKX47916.1"/>
    <property type="molecule type" value="Genomic_DNA"/>
</dbReference>
<evidence type="ECO:0000256" key="2">
    <source>
        <dbReference type="ARBA" id="ARBA00004687"/>
    </source>
</evidence>
<evidence type="ECO:0000256" key="11">
    <source>
        <dbReference type="SAM" id="Phobius"/>
    </source>
</evidence>
<evidence type="ECO:0000256" key="5">
    <source>
        <dbReference type="ARBA" id="ARBA00022679"/>
    </source>
</evidence>
<dbReference type="EnsemblProtists" id="EKX47916">
    <property type="protein sequence ID" value="EKX47916"/>
    <property type="gene ID" value="GUITHDRAFT_106462"/>
</dbReference>
<dbReference type="GO" id="GO:0005789">
    <property type="term" value="C:endoplasmic reticulum membrane"/>
    <property type="evidence" value="ECO:0007669"/>
    <property type="project" value="UniProtKB-SubCell"/>
</dbReference>
<comment type="similarity">
    <text evidence="3">Belongs to the PIGG/PIGN/PIGO family. PIGG subfamily.</text>
</comment>
<dbReference type="CDD" id="cd16024">
    <property type="entry name" value="GPI_EPT_2"/>
    <property type="match status" value="1"/>
</dbReference>
<feature type="transmembrane region" description="Helical" evidence="11">
    <location>
        <begin position="689"/>
        <end position="712"/>
    </location>
</feature>
<dbReference type="InterPro" id="IPR037674">
    <property type="entry name" value="PIG-G_N"/>
</dbReference>
<dbReference type="AlphaFoldDB" id="L1JHE9"/>
<keyword evidence="6 11" id="KW-0812">Transmembrane</keyword>
<reference evidence="15" key="2">
    <citation type="submission" date="2012-11" db="EMBL/GenBank/DDBJ databases">
        <authorList>
            <person name="Kuo A."/>
            <person name="Curtis B.A."/>
            <person name="Tanifuji G."/>
            <person name="Burki F."/>
            <person name="Gruber A."/>
            <person name="Irimia M."/>
            <person name="Maruyama S."/>
            <person name="Arias M.C."/>
            <person name="Ball S.G."/>
            <person name="Gile G.H."/>
            <person name="Hirakawa Y."/>
            <person name="Hopkins J.F."/>
            <person name="Rensing S.A."/>
            <person name="Schmutz J."/>
            <person name="Symeonidi A."/>
            <person name="Elias M."/>
            <person name="Eveleigh R.J."/>
            <person name="Herman E.K."/>
            <person name="Klute M.J."/>
            <person name="Nakayama T."/>
            <person name="Obornik M."/>
            <person name="Reyes-Prieto A."/>
            <person name="Armbrust E.V."/>
            <person name="Aves S.J."/>
            <person name="Beiko R.G."/>
            <person name="Coutinho P."/>
            <person name="Dacks J.B."/>
            <person name="Durnford D.G."/>
            <person name="Fast N.M."/>
            <person name="Green B.R."/>
            <person name="Grisdale C."/>
            <person name="Hempe F."/>
            <person name="Henrissat B."/>
            <person name="Hoppner M.P."/>
            <person name="Ishida K.-I."/>
            <person name="Kim E."/>
            <person name="Koreny L."/>
            <person name="Kroth P.G."/>
            <person name="Liu Y."/>
            <person name="Malik S.-B."/>
            <person name="Maier U.G."/>
            <person name="McRose D."/>
            <person name="Mock T."/>
            <person name="Neilson J.A."/>
            <person name="Onodera N.T."/>
            <person name="Poole A.M."/>
            <person name="Pritham E.J."/>
            <person name="Richards T.A."/>
            <person name="Rocap G."/>
            <person name="Roy S.W."/>
            <person name="Sarai C."/>
            <person name="Schaack S."/>
            <person name="Shirato S."/>
            <person name="Slamovits C.H."/>
            <person name="Spencer D.F."/>
            <person name="Suzuki S."/>
            <person name="Worden A.Z."/>
            <person name="Zauner S."/>
            <person name="Barry K."/>
            <person name="Bell C."/>
            <person name="Bharti A.K."/>
            <person name="Crow J.A."/>
            <person name="Grimwood J."/>
            <person name="Kramer R."/>
            <person name="Lindquist E."/>
            <person name="Lucas S."/>
            <person name="Salamov A."/>
            <person name="McFadden G.I."/>
            <person name="Lane C.E."/>
            <person name="Keeling P.J."/>
            <person name="Gray M.W."/>
            <person name="Grigoriev I.V."/>
            <person name="Archibald J.M."/>
        </authorList>
    </citation>
    <scope>NUCLEOTIDE SEQUENCE</scope>
    <source>
        <strain evidence="15">CCMP2712</strain>
    </source>
</reference>
<comment type="pathway">
    <text evidence="2">Glycolipid biosynthesis; glycosylphosphatidylinositol-anchor biosynthesis.</text>
</comment>
<dbReference type="PANTHER" id="PTHR23072:SF0">
    <property type="entry name" value="GPI ETHANOLAMINE PHOSPHATE TRANSFERASE 2"/>
    <property type="match status" value="1"/>
</dbReference>
<dbReference type="Pfam" id="PF01663">
    <property type="entry name" value="Phosphodiest"/>
    <property type="match status" value="1"/>
</dbReference>
<dbReference type="UniPathway" id="UPA00196"/>
<dbReference type="InterPro" id="IPR045687">
    <property type="entry name" value="PIGG/GPI7_C"/>
</dbReference>
<dbReference type="SUPFAM" id="SSF53649">
    <property type="entry name" value="Alkaline phosphatase-like"/>
    <property type="match status" value="1"/>
</dbReference>
<gene>
    <name evidence="13" type="ORF">GUITHDRAFT_106462</name>
</gene>
<evidence type="ECO:0000259" key="12">
    <source>
        <dbReference type="Pfam" id="PF19316"/>
    </source>
</evidence>
<feature type="transmembrane region" description="Helical" evidence="11">
    <location>
        <begin position="499"/>
        <end position="519"/>
    </location>
</feature>
<evidence type="ECO:0000256" key="3">
    <source>
        <dbReference type="ARBA" id="ARBA00005315"/>
    </source>
</evidence>
<keyword evidence="9 11" id="KW-0472">Membrane</keyword>
<reference evidence="13 15" key="1">
    <citation type="journal article" date="2012" name="Nature">
        <title>Algal genomes reveal evolutionary mosaicism and the fate of nucleomorphs.</title>
        <authorList>
            <consortium name="DOE Joint Genome Institute"/>
            <person name="Curtis B.A."/>
            <person name="Tanifuji G."/>
            <person name="Burki F."/>
            <person name="Gruber A."/>
            <person name="Irimia M."/>
            <person name="Maruyama S."/>
            <person name="Arias M.C."/>
            <person name="Ball S.G."/>
            <person name="Gile G.H."/>
            <person name="Hirakawa Y."/>
            <person name="Hopkins J.F."/>
            <person name="Kuo A."/>
            <person name="Rensing S.A."/>
            <person name="Schmutz J."/>
            <person name="Symeonidi A."/>
            <person name="Elias M."/>
            <person name="Eveleigh R.J."/>
            <person name="Herman E.K."/>
            <person name="Klute M.J."/>
            <person name="Nakayama T."/>
            <person name="Obornik M."/>
            <person name="Reyes-Prieto A."/>
            <person name="Armbrust E.V."/>
            <person name="Aves S.J."/>
            <person name="Beiko R.G."/>
            <person name="Coutinho P."/>
            <person name="Dacks J.B."/>
            <person name="Durnford D.G."/>
            <person name="Fast N.M."/>
            <person name="Green B.R."/>
            <person name="Grisdale C.J."/>
            <person name="Hempel F."/>
            <person name="Henrissat B."/>
            <person name="Hoppner M.P."/>
            <person name="Ishida K."/>
            <person name="Kim E."/>
            <person name="Koreny L."/>
            <person name="Kroth P.G."/>
            <person name="Liu Y."/>
            <person name="Malik S.B."/>
            <person name="Maier U.G."/>
            <person name="McRose D."/>
            <person name="Mock T."/>
            <person name="Neilson J.A."/>
            <person name="Onodera N.T."/>
            <person name="Poole A.M."/>
            <person name="Pritham E.J."/>
            <person name="Richards T.A."/>
            <person name="Rocap G."/>
            <person name="Roy S.W."/>
            <person name="Sarai C."/>
            <person name="Schaack S."/>
            <person name="Shirato S."/>
            <person name="Slamovits C.H."/>
            <person name="Spencer D.F."/>
            <person name="Suzuki S."/>
            <person name="Worden A.Z."/>
            <person name="Zauner S."/>
            <person name="Barry K."/>
            <person name="Bell C."/>
            <person name="Bharti A.K."/>
            <person name="Crow J.A."/>
            <person name="Grimwood J."/>
            <person name="Kramer R."/>
            <person name="Lindquist E."/>
            <person name="Lucas S."/>
            <person name="Salamov A."/>
            <person name="McFadden G.I."/>
            <person name="Lane C.E."/>
            <person name="Keeling P.J."/>
            <person name="Gray M.W."/>
            <person name="Grigoriev I.V."/>
            <person name="Archibald J.M."/>
        </authorList>
    </citation>
    <scope>NUCLEOTIDE SEQUENCE</scope>
    <source>
        <strain evidence="13 15">CCMP2712</strain>
    </source>
</reference>
<feature type="transmembrane region" description="Helical" evidence="11">
    <location>
        <begin position="890"/>
        <end position="914"/>
    </location>
</feature>
<sequence length="958" mass="106793">MERRRRDRVVLMIIDAMRSEFIYSNTSNFKFLREQIRHGAAIAYSTKAHPPTVTLPRIKSIITGAIPSFLDVAANLNSPELSEDNVITRASRSGSQILMFGDETWLRLFPSTFLRSDGTTAFFVLDTKIVDDNVTRHVMPELDNNDWDLMILHYLGLDHAGHLGGTDSETMRSKQLEMDELVKDMWEKIDLSNRNSQPGSKPTILVVCSDHGMNSGGNHGGASDPETDATAIFFTSRHDQHDGRQEASGDDAEALQFPVVWQVDMAPTLASLLNVEVPMNNIGKIIPTVLDHMNVPDYLSSLERNAEQLFRLSGGNRSQTKSLTDLYNQARSLKDDCLNAMKQASKETMKVSQLRTAFIQDGEPAHVEEKDPTEACLIKTEQVYFDYLQKVCERLEQEQGGKYDMAGITLALFVLLAASINSLNVFIHVHISEDFQSHQSAKEIHGPQNIIWGTISRHVIIGAISSIAGLLLHPSFCSLFYNDRSKPSGVCAATLEKKIIVGVSYFMMTVCASVFYSSFRTFSSHLLRGVRILWYKSTLTSSKNFPNAVGPLDETLGLETVVAVFGSALHLFTLFSSSMIEEEHVTFYFLTSTLFLSMARRTMKVNARMKQGFDQMRSLVGAVVLLVVLRIAGSWNQTGVKNYGKADLAKWLLKPDQKMLLVVLGGLSLVFVVSCHVHAVRSSRQQSTGLISMVQLIATPTFIFAWFLSSYFSTQEILTARAIFLASLLACMSATYELYRNSGRKEGVAHSPLLRWSTKMLFGLAIFVVPLHHLQNYPLLAAICLQFYAASNVCRMYMRQEEQATPVPAPIALLVMLEWMGRCGYFALGNSNSIATIDVSKAFTGLSEYNQTICGIFTAMITFTGPLLMWFATLAIVAQLFGSRRRMSCAVLLAASLHSSMRILCLSCVCLVSTMFRNHLFVWSVFSPKLLYELVMSITMLSVHSVCVIFTCSIDIFT</sequence>
<evidence type="ECO:0000256" key="1">
    <source>
        <dbReference type="ARBA" id="ARBA00004477"/>
    </source>
</evidence>
<dbReference type="InterPro" id="IPR002591">
    <property type="entry name" value="Phosphodiest/P_Trfase"/>
</dbReference>
<feature type="transmembrane region" description="Helical" evidence="11">
    <location>
        <begin position="615"/>
        <end position="633"/>
    </location>
</feature>
<evidence type="ECO:0000256" key="4">
    <source>
        <dbReference type="ARBA" id="ARBA00022502"/>
    </source>
</evidence>
<dbReference type="Proteomes" id="UP000011087">
    <property type="component" value="Unassembled WGS sequence"/>
</dbReference>
<dbReference type="HOGENOM" id="CLU_004770_4_0_1"/>
<feature type="transmembrane region" description="Helical" evidence="11">
    <location>
        <begin position="756"/>
        <end position="773"/>
    </location>
</feature>
<dbReference type="PaxDb" id="55529-EKX47916"/>
<keyword evidence="4" id="KW-0337">GPI-anchor biosynthesis</keyword>
<proteinExistence type="inferred from homology"/>
<dbReference type="Pfam" id="PF19316">
    <property type="entry name" value="PIGO_PIGG"/>
    <property type="match status" value="1"/>
</dbReference>
<feature type="transmembrane region" description="Helical" evidence="11">
    <location>
        <begin position="659"/>
        <end position="677"/>
    </location>
</feature>
<dbReference type="InterPro" id="IPR017850">
    <property type="entry name" value="Alkaline_phosphatase_core_sf"/>
</dbReference>
<accession>L1JHE9</accession>
<dbReference type="OMA" id="RVKFGHD"/>
<evidence type="ECO:0000313" key="15">
    <source>
        <dbReference type="Proteomes" id="UP000011087"/>
    </source>
</evidence>
<dbReference type="KEGG" id="gtt:GUITHDRAFT_106462"/>
<dbReference type="eggNOG" id="KOG2125">
    <property type="taxonomic scope" value="Eukaryota"/>
</dbReference>
<keyword evidence="15" id="KW-1185">Reference proteome</keyword>
<keyword evidence="10" id="KW-0325">Glycoprotein</keyword>
<dbReference type="GeneID" id="17304492"/>
<dbReference type="STRING" id="905079.L1JHE9"/>
<feature type="transmembrane region" description="Helical" evidence="11">
    <location>
        <begin position="459"/>
        <end position="479"/>
    </location>
</feature>
<organism evidence="13">
    <name type="scientific">Guillardia theta (strain CCMP2712)</name>
    <name type="common">Cryptophyte</name>
    <dbReference type="NCBI Taxonomy" id="905079"/>
    <lineage>
        <taxon>Eukaryota</taxon>
        <taxon>Cryptophyceae</taxon>
        <taxon>Pyrenomonadales</taxon>
        <taxon>Geminigeraceae</taxon>
        <taxon>Guillardia</taxon>
    </lineage>
</organism>
<dbReference type="OrthoDB" id="272139at2759"/>
<comment type="subcellular location">
    <subcellularLocation>
        <location evidence="1">Endoplasmic reticulum membrane</location>
        <topology evidence="1">Multi-pass membrane protein</topology>
    </subcellularLocation>
</comment>
<protein>
    <recommendedName>
        <fullName evidence="12">GPI ethanolamine phosphate transferase 2 C-terminal domain-containing protein</fullName>
    </recommendedName>
</protein>
<reference evidence="14" key="3">
    <citation type="submission" date="2016-03" db="UniProtKB">
        <authorList>
            <consortium name="EnsemblProtists"/>
        </authorList>
    </citation>
    <scope>IDENTIFICATION</scope>
</reference>
<dbReference type="GO" id="GO:0051267">
    <property type="term" value="F:CP2 mannose-ethanolamine phosphotransferase activity"/>
    <property type="evidence" value="ECO:0007669"/>
    <property type="project" value="TreeGrafter"/>
</dbReference>
<feature type="transmembrane region" description="Helical" evidence="11">
    <location>
        <begin position="718"/>
        <end position="736"/>
    </location>
</feature>
<name>L1JHE9_GUITC</name>
<evidence type="ECO:0000256" key="9">
    <source>
        <dbReference type="ARBA" id="ARBA00023136"/>
    </source>
</evidence>
<feature type="transmembrane region" description="Helical" evidence="11">
    <location>
        <begin position="934"/>
        <end position="957"/>
    </location>
</feature>
<feature type="transmembrane region" description="Helical" evidence="11">
    <location>
        <begin position="405"/>
        <end position="427"/>
    </location>
</feature>
<evidence type="ECO:0000256" key="7">
    <source>
        <dbReference type="ARBA" id="ARBA00022824"/>
    </source>
</evidence>
<dbReference type="InterPro" id="IPR039527">
    <property type="entry name" value="PIGG/GPI7"/>
</dbReference>
<keyword evidence="5" id="KW-0808">Transferase</keyword>
<dbReference type="RefSeq" id="XP_005834896.1">
    <property type="nucleotide sequence ID" value="XM_005834839.1"/>
</dbReference>
<evidence type="ECO:0000256" key="10">
    <source>
        <dbReference type="ARBA" id="ARBA00023180"/>
    </source>
</evidence>